<dbReference type="VEuPathDB" id="FungiDB:RhiirFUN_025703"/>
<protein>
    <submittedName>
        <fullName evidence="2">Uncharacterized protein</fullName>
    </submittedName>
</protein>
<feature type="region of interest" description="Disordered" evidence="1">
    <location>
        <begin position="37"/>
        <end position="66"/>
    </location>
</feature>
<evidence type="ECO:0000313" key="2">
    <source>
        <dbReference type="EMBL" id="CAB5352423.1"/>
    </source>
</evidence>
<comment type="caution">
    <text evidence="2">The sequence shown here is derived from an EMBL/GenBank/DDBJ whole genome shotgun (WGS) entry which is preliminary data.</text>
</comment>
<accession>A0A916E1C9</accession>
<gene>
    <name evidence="2" type="ORF">CHRIB12_LOCUS5433</name>
</gene>
<dbReference type="Proteomes" id="UP000684084">
    <property type="component" value="Unassembled WGS sequence"/>
</dbReference>
<reference evidence="2" key="1">
    <citation type="submission" date="2020-05" db="EMBL/GenBank/DDBJ databases">
        <authorList>
            <person name="Rincon C."/>
            <person name="Sanders R I."/>
            <person name="Robbins C."/>
            <person name="Chaturvedi A."/>
        </authorList>
    </citation>
    <scope>NUCLEOTIDE SEQUENCE</scope>
    <source>
        <strain evidence="2">CHB12</strain>
    </source>
</reference>
<sequence>MEVTDAVQHITIATVTTEQIQQYARSTTTKISEKFFDEKEKLPNDGSEDDGIHVDSGEFPNSSLLGRNDTKDETIINAKNPLFISEHDSNDATVNQDELVPLKNTHKRLFSEIGDDLPSSHIMSVMEKYHAKSTMSKYDLMHSLILDLTPCSQIEKKFKPKFWMELIADRPRTCKASWIHDKWKILYWVEHAIGTFLDAFESEYNLIQQNDWCPKIEQFLSCPLGRNYADLLCKIDQQEVVCGLACGGPHKYDLTKWTSDKYQLPRMLKDTLDDILEKFRGVSRDLSNLYTIGIQLYMTEIRIYMMEKRDIYRLHLLKSFKLPLLYSSYDKLRLALSWAWNIRGLVKELSLKLDDSTIVSSKTSECPFKKET</sequence>
<dbReference type="EMBL" id="CAGKOT010000008">
    <property type="protein sequence ID" value="CAB5352423.1"/>
    <property type="molecule type" value="Genomic_DNA"/>
</dbReference>
<proteinExistence type="predicted"/>
<dbReference type="OrthoDB" id="2404217at2759"/>
<dbReference type="AlphaFoldDB" id="A0A916E1C9"/>
<evidence type="ECO:0000256" key="1">
    <source>
        <dbReference type="SAM" id="MobiDB-lite"/>
    </source>
</evidence>
<evidence type="ECO:0000313" key="3">
    <source>
        <dbReference type="Proteomes" id="UP000684084"/>
    </source>
</evidence>
<organism evidence="2 3">
    <name type="scientific">Rhizophagus irregularis</name>
    <dbReference type="NCBI Taxonomy" id="588596"/>
    <lineage>
        <taxon>Eukaryota</taxon>
        <taxon>Fungi</taxon>
        <taxon>Fungi incertae sedis</taxon>
        <taxon>Mucoromycota</taxon>
        <taxon>Glomeromycotina</taxon>
        <taxon>Glomeromycetes</taxon>
        <taxon>Glomerales</taxon>
        <taxon>Glomeraceae</taxon>
        <taxon>Rhizophagus</taxon>
    </lineage>
</organism>
<name>A0A916E1C9_9GLOM</name>